<dbReference type="GO" id="GO:0023052">
    <property type="term" value="P:signaling"/>
    <property type="evidence" value="ECO:0007669"/>
    <property type="project" value="InterPro"/>
</dbReference>
<gene>
    <name evidence="4" type="primary">Dlgap1</name>
    <name evidence="4" type="ORF">AVEN_25415_1</name>
</gene>
<feature type="region of interest" description="Disordered" evidence="3">
    <location>
        <begin position="632"/>
        <end position="653"/>
    </location>
</feature>
<feature type="region of interest" description="Disordered" evidence="3">
    <location>
        <begin position="325"/>
        <end position="345"/>
    </location>
</feature>
<dbReference type="EMBL" id="BGPR01002501">
    <property type="protein sequence ID" value="GBM74499.1"/>
    <property type="molecule type" value="Genomic_DNA"/>
</dbReference>
<dbReference type="AlphaFoldDB" id="A0A4Y2IB43"/>
<feature type="region of interest" description="Disordered" evidence="3">
    <location>
        <begin position="873"/>
        <end position="935"/>
    </location>
</feature>
<comment type="caution">
    <text evidence="4">The sequence shown here is derived from an EMBL/GenBank/DDBJ whole genome shotgun (WGS) entry which is preliminary data.</text>
</comment>
<evidence type="ECO:0000256" key="1">
    <source>
        <dbReference type="ARBA" id="ARBA00008839"/>
    </source>
</evidence>
<evidence type="ECO:0000313" key="5">
    <source>
        <dbReference type="Proteomes" id="UP000499080"/>
    </source>
</evidence>
<reference evidence="4 5" key="1">
    <citation type="journal article" date="2019" name="Sci. Rep.">
        <title>Orb-weaving spider Araneus ventricosus genome elucidates the spidroin gene catalogue.</title>
        <authorList>
            <person name="Kono N."/>
            <person name="Nakamura H."/>
            <person name="Ohtoshi R."/>
            <person name="Moran D.A.P."/>
            <person name="Shinohara A."/>
            <person name="Yoshida Y."/>
            <person name="Fujiwara M."/>
            <person name="Mori M."/>
            <person name="Tomita M."/>
            <person name="Arakawa K."/>
        </authorList>
    </citation>
    <scope>NUCLEOTIDE SEQUENCE [LARGE SCALE GENOMIC DNA]</scope>
</reference>
<dbReference type="OrthoDB" id="10036956at2759"/>
<keyword evidence="5" id="KW-1185">Reference proteome</keyword>
<dbReference type="InterPro" id="IPR005026">
    <property type="entry name" value="SAPAP"/>
</dbReference>
<dbReference type="PANTHER" id="PTHR12353">
    <property type="entry name" value="DISKS LARGE-ASSOCIATED PROTEIN DAP SAP90/PSD-95-ASSOCIATED PROTEIN"/>
    <property type="match status" value="1"/>
</dbReference>
<evidence type="ECO:0000256" key="2">
    <source>
        <dbReference type="SAM" id="Coils"/>
    </source>
</evidence>
<dbReference type="GO" id="GO:0099572">
    <property type="term" value="C:postsynaptic specialization"/>
    <property type="evidence" value="ECO:0007669"/>
    <property type="project" value="TreeGrafter"/>
</dbReference>
<accession>A0A4Y2IB43</accession>
<protein>
    <submittedName>
        <fullName evidence="4">Disks large-associated protein 1</fullName>
    </submittedName>
</protein>
<evidence type="ECO:0000256" key="3">
    <source>
        <dbReference type="SAM" id="MobiDB-lite"/>
    </source>
</evidence>
<dbReference type="GO" id="GO:0098978">
    <property type="term" value="C:glutamatergic synapse"/>
    <property type="evidence" value="ECO:0007669"/>
    <property type="project" value="TreeGrafter"/>
</dbReference>
<feature type="coiled-coil region" evidence="2">
    <location>
        <begin position="753"/>
        <end position="780"/>
    </location>
</feature>
<dbReference type="Pfam" id="PF03359">
    <property type="entry name" value="GKAP"/>
    <property type="match status" value="1"/>
</dbReference>
<organism evidence="4 5">
    <name type="scientific">Araneus ventricosus</name>
    <name type="common">Orbweaver spider</name>
    <name type="synonym">Epeira ventricosa</name>
    <dbReference type="NCBI Taxonomy" id="182803"/>
    <lineage>
        <taxon>Eukaryota</taxon>
        <taxon>Metazoa</taxon>
        <taxon>Ecdysozoa</taxon>
        <taxon>Arthropoda</taxon>
        <taxon>Chelicerata</taxon>
        <taxon>Arachnida</taxon>
        <taxon>Araneae</taxon>
        <taxon>Araneomorphae</taxon>
        <taxon>Entelegynae</taxon>
        <taxon>Araneoidea</taxon>
        <taxon>Araneidae</taxon>
        <taxon>Araneus</taxon>
    </lineage>
</organism>
<dbReference type="GO" id="GO:0060090">
    <property type="term" value="F:molecular adaptor activity"/>
    <property type="evidence" value="ECO:0007669"/>
    <property type="project" value="TreeGrafter"/>
</dbReference>
<name>A0A4Y2IB43_ARAVE</name>
<feature type="region of interest" description="Disordered" evidence="3">
    <location>
        <begin position="669"/>
        <end position="690"/>
    </location>
</feature>
<feature type="compositionally biased region" description="Basic and acidic residues" evidence="3">
    <location>
        <begin position="897"/>
        <end position="907"/>
    </location>
</feature>
<keyword evidence="2" id="KW-0175">Coiled coil</keyword>
<feature type="region of interest" description="Disordered" evidence="3">
    <location>
        <begin position="705"/>
        <end position="744"/>
    </location>
</feature>
<dbReference type="Proteomes" id="UP000499080">
    <property type="component" value="Unassembled WGS sequence"/>
</dbReference>
<proteinExistence type="inferred from homology"/>
<dbReference type="PANTHER" id="PTHR12353:SF31">
    <property type="entry name" value="LD44824P"/>
    <property type="match status" value="1"/>
</dbReference>
<feature type="compositionally biased region" description="Polar residues" evidence="3">
    <location>
        <begin position="879"/>
        <end position="890"/>
    </location>
</feature>
<evidence type="ECO:0000313" key="4">
    <source>
        <dbReference type="EMBL" id="GBM74499.1"/>
    </source>
</evidence>
<comment type="similarity">
    <text evidence="1">Belongs to the SAPAP family.</text>
</comment>
<sequence length="935" mass="103905">MTMNLRPEIKIKPHSASFTNLQISESFQHFRSVSYFEAVTNASLSGSRKSFESHSCMEKPKVMRMPSNSTPCTPKKIEIEKYSTLPVTANGESSFAGKKTRSSSLSSFFRKFRPKFHRHSSDGKNPWIVIEFAPRDDPDASSNSDKSDHSIELAVKSKAQHFTSLKDLSDNPGNDICNCALSNSRRDSTPKCNLNSSKSSINFDNRNKYKSEGSIFFRLSPRRRLENLKHMLKNFSKRRKFRTSTSLHSLSSRSCAYKSESCLKTDYKIASGAFSSFSQVENGRASSPVFHFCKQAKAENAQSLRHSADIGYLLKLPNSRSSNASLSSVLEDSSAQKRVQPPNTLSLSSKAFHDQQMLKIYRKMASVESIGACSLDFEASATDNFNAKDLTASECTLHSNGVTTSVHENSRNGDAFHEDISSLEKRDIFDKPPLSNGCKSGDKQEYTVAEIKLPSYVSISCAINGYANYGRFCRSRDNSPARSSFRKSSLEPSMLADMNRKESYESHRYSRSQSDCNGTMQSVFTESKRVTVSKQIQIPLKSSIKYTTEVTLTNGHTERTLSSSSSVTKVVTNGHSNDSLVLAKEVGSDGTKSLVQQRIESLYGKSVGDEIKMNVKNSHKSKDIHVNGVENSITSSNPVPNGKNHAGSVSPPVFRHLNEDFRKQLQMNIPKKSDSEKPSSKPVKKLQNGSSKDFILKKDEVFSPIPNGVGHDECDRIKSMTPPPIKSKSSFDKDPPTTVNTSNGDEKEGYKFLNLIDVEKEKIQAQVKQLESELATNTSLPEEAAGKIRAACGKANLLITQKFEQFRGLCWKNIEENPSVPFYTTDSDLAGFWDLVLLQVDDITATFKEIEAMKQNGWKEVISEKPVIQPAKVRHSKVNAVSKSNPTTPKRSAKSSELMKAREEARKQLLAAKKKGRQQTSDENDIAIFTPATSS</sequence>